<comment type="caution">
    <text evidence="5">The sequence shown here is derived from an EMBL/GenBank/DDBJ whole genome shotgun (WGS) entry which is preliminary data.</text>
</comment>
<feature type="signal peptide" evidence="3">
    <location>
        <begin position="1"/>
        <end position="23"/>
    </location>
</feature>
<dbReference type="InterPro" id="IPR050432">
    <property type="entry name" value="FAD-linked_Oxidoreductases_BP"/>
</dbReference>
<feature type="domain" description="FAD-binding PCMH-type" evidence="4">
    <location>
        <begin position="126"/>
        <end position="307"/>
    </location>
</feature>
<dbReference type="InterPro" id="IPR016166">
    <property type="entry name" value="FAD-bd_PCMH"/>
</dbReference>
<accession>A0A4Y9ZD97</accession>
<dbReference type="PROSITE" id="PS51387">
    <property type="entry name" value="FAD_PCMH"/>
    <property type="match status" value="1"/>
</dbReference>
<dbReference type="OrthoDB" id="9983560at2759"/>
<dbReference type="Proteomes" id="UP000298327">
    <property type="component" value="Unassembled WGS sequence"/>
</dbReference>
<name>A0A4Y9ZD97_9AGAM</name>
<evidence type="ECO:0000313" key="5">
    <source>
        <dbReference type="EMBL" id="TFY71823.1"/>
    </source>
</evidence>
<organism evidence="5 6">
    <name type="scientific">Dentipellis fragilis</name>
    <dbReference type="NCBI Taxonomy" id="205917"/>
    <lineage>
        <taxon>Eukaryota</taxon>
        <taxon>Fungi</taxon>
        <taxon>Dikarya</taxon>
        <taxon>Basidiomycota</taxon>
        <taxon>Agaricomycotina</taxon>
        <taxon>Agaricomycetes</taxon>
        <taxon>Russulales</taxon>
        <taxon>Hericiaceae</taxon>
        <taxon>Dentipellis</taxon>
    </lineage>
</organism>
<dbReference type="InterPro" id="IPR006094">
    <property type="entry name" value="Oxid_FAD_bind_N"/>
</dbReference>
<proteinExistence type="inferred from homology"/>
<dbReference type="Pfam" id="PF08031">
    <property type="entry name" value="BBE"/>
    <property type="match status" value="1"/>
</dbReference>
<evidence type="ECO:0000259" key="4">
    <source>
        <dbReference type="PROSITE" id="PS51387"/>
    </source>
</evidence>
<dbReference type="InterPro" id="IPR036318">
    <property type="entry name" value="FAD-bd_PCMH-like_sf"/>
</dbReference>
<reference evidence="5 6" key="1">
    <citation type="submission" date="2019-02" db="EMBL/GenBank/DDBJ databases">
        <title>Genome sequencing of the rare red list fungi Dentipellis fragilis.</title>
        <authorList>
            <person name="Buettner E."/>
            <person name="Kellner H."/>
        </authorList>
    </citation>
    <scope>NUCLEOTIDE SEQUENCE [LARGE SCALE GENOMIC DNA]</scope>
    <source>
        <strain evidence="5 6">DSM 105465</strain>
    </source>
</reference>
<protein>
    <recommendedName>
        <fullName evidence="4">FAD-binding PCMH-type domain-containing protein</fullName>
    </recommendedName>
</protein>
<gene>
    <name evidence="5" type="ORF">EVG20_g1184</name>
</gene>
<dbReference type="GO" id="GO:0071949">
    <property type="term" value="F:FAD binding"/>
    <property type="evidence" value="ECO:0007669"/>
    <property type="project" value="InterPro"/>
</dbReference>
<dbReference type="STRING" id="205917.A0A4Y9ZD97"/>
<sequence>MRPFDPAFYVLALLGAVSVRADATQDATAVSDAQWSKLNETVAGKLGIALPVSAPCFHVVDNKNVTTDVSACKAVQQGYTSPTWRNTHFGAYMLPQWETCQKKSQKCLLNALNTSDPSPLSQPCFQGSVPPFYIDVRDASDAQAAFAFAKRTGVNLAIKNGGHDYKGRSSGIGALGVWVHNLNSKTYDAQFKPEGCHSTYNAITIGTGVPFQDIYEFADANNVTFVGGYHQTIAGGGGWVLGGGHSILTPVYGLGIDRVVEFKVVTPDGHLRTANECQNSDLFWALRGGGGGTFGVVLESSHRVEPKISLIVASLKFPQTATNPLPFLRLVTDKALQWGQEGWGGHIGANMLINVNPLITLDNAKASLADVANYTLSQNGTVVIEELPSWLAFFQKYVTSAQSAVGTENILGTRLMPTTLWNSDAGKDSVYNALANMLPFANPYIVVGTPFLYDYPANSTSATPAWRNSLWHLGFHATWQYNSTTDQIAAIYQKTSQTTQTLRDLSPGSGAYFNEGDVYEPSHEDSYWGVNYPALLAIKKKYDPDNLLDCWDCGTFGASPFIFRDADHAHNSWQPRPAGRAFPVLPRLVELDRLTLDAVIVRVGKLVHWAACLSRHASLNPIGRAFVFWYARLRLDPCVQFALDRFRHGPSTSSAAG</sequence>
<keyword evidence="2" id="KW-0560">Oxidoreductase</keyword>
<keyword evidence="6" id="KW-1185">Reference proteome</keyword>
<dbReference type="AlphaFoldDB" id="A0A4Y9ZD97"/>
<dbReference type="SUPFAM" id="SSF56176">
    <property type="entry name" value="FAD-binding/transporter-associated domain-like"/>
    <property type="match status" value="1"/>
</dbReference>
<evidence type="ECO:0000256" key="1">
    <source>
        <dbReference type="ARBA" id="ARBA00005466"/>
    </source>
</evidence>
<keyword evidence="3" id="KW-0732">Signal</keyword>
<dbReference type="PANTHER" id="PTHR13878">
    <property type="entry name" value="GULONOLACTONE OXIDASE"/>
    <property type="match status" value="1"/>
</dbReference>
<dbReference type="PANTHER" id="PTHR13878:SF91">
    <property type="entry name" value="FAD BINDING DOMAIN PROTEIN (AFU_ORTHOLOGUE AFUA_6G12070)-RELATED"/>
    <property type="match status" value="1"/>
</dbReference>
<dbReference type="InterPro" id="IPR012951">
    <property type="entry name" value="BBE"/>
</dbReference>
<evidence type="ECO:0000313" key="6">
    <source>
        <dbReference type="Proteomes" id="UP000298327"/>
    </source>
</evidence>
<evidence type="ECO:0000256" key="3">
    <source>
        <dbReference type="SAM" id="SignalP"/>
    </source>
</evidence>
<comment type="similarity">
    <text evidence="1">Belongs to the oxygen-dependent FAD-linked oxidoreductase family.</text>
</comment>
<dbReference type="Pfam" id="PF01565">
    <property type="entry name" value="FAD_binding_4"/>
    <property type="match status" value="1"/>
</dbReference>
<dbReference type="InterPro" id="IPR016169">
    <property type="entry name" value="FAD-bd_PCMH_sub2"/>
</dbReference>
<feature type="chain" id="PRO_5021494343" description="FAD-binding PCMH-type domain-containing protein" evidence="3">
    <location>
        <begin position="24"/>
        <end position="657"/>
    </location>
</feature>
<evidence type="ECO:0000256" key="2">
    <source>
        <dbReference type="ARBA" id="ARBA00023002"/>
    </source>
</evidence>
<dbReference type="EMBL" id="SEOQ01000035">
    <property type="protein sequence ID" value="TFY71823.1"/>
    <property type="molecule type" value="Genomic_DNA"/>
</dbReference>
<dbReference type="GO" id="GO:0016491">
    <property type="term" value="F:oxidoreductase activity"/>
    <property type="evidence" value="ECO:0007669"/>
    <property type="project" value="UniProtKB-KW"/>
</dbReference>
<dbReference type="Gene3D" id="3.30.465.10">
    <property type="match status" value="2"/>
</dbReference>